<comment type="subcellular location">
    <subcellularLocation>
        <location evidence="1 7">Nucleus</location>
    </subcellularLocation>
</comment>
<keyword evidence="4 7" id="KW-0227">DNA damage</keyword>
<dbReference type="InterPro" id="IPR012923">
    <property type="entry name" value="Csm3"/>
</dbReference>
<evidence type="ECO:0000256" key="1">
    <source>
        <dbReference type="ARBA" id="ARBA00004123"/>
    </source>
</evidence>
<reference evidence="10" key="2">
    <citation type="submission" date="2025-08" db="UniProtKB">
        <authorList>
            <consortium name="Ensembl"/>
        </authorList>
    </citation>
    <scope>IDENTIFICATION</scope>
</reference>
<evidence type="ECO:0000256" key="8">
    <source>
        <dbReference type="SAM" id="MobiDB-lite"/>
    </source>
</evidence>
<dbReference type="STRING" id="59729.ENSTGUP00000009643"/>
<evidence type="ECO:0000259" key="9">
    <source>
        <dbReference type="Pfam" id="PF07962"/>
    </source>
</evidence>
<reference evidence="10" key="3">
    <citation type="submission" date="2025-09" db="UniProtKB">
        <authorList>
            <consortium name="Ensembl"/>
        </authorList>
    </citation>
    <scope>IDENTIFICATION</scope>
</reference>
<proteinExistence type="inferred from homology"/>
<feature type="domain" description="Chromosome segregation in meiosis protein 3" evidence="9">
    <location>
        <begin position="336"/>
        <end position="415"/>
    </location>
</feature>
<dbReference type="HOGENOM" id="CLU_074595_1_0_1"/>
<dbReference type="InterPro" id="IPR040038">
    <property type="entry name" value="TIPIN/Csm3/Swi3"/>
</dbReference>
<dbReference type="GO" id="GO:0000076">
    <property type="term" value="P:DNA replication checkpoint signaling"/>
    <property type="evidence" value="ECO:0007669"/>
    <property type="project" value="UniProtKB-UniRule"/>
</dbReference>
<dbReference type="GO" id="GO:0043111">
    <property type="term" value="P:replication fork arrest"/>
    <property type="evidence" value="ECO:0007669"/>
    <property type="project" value="TreeGrafter"/>
</dbReference>
<keyword evidence="11" id="KW-1185">Reference proteome</keyword>
<evidence type="ECO:0000256" key="7">
    <source>
        <dbReference type="RuleBase" id="RU366049"/>
    </source>
</evidence>
<protein>
    <recommendedName>
        <fullName evidence="3 7">TIMELESS-interacting protein</fullName>
    </recommendedName>
</protein>
<dbReference type="PANTHER" id="PTHR13220">
    <property type="entry name" value="TIMELESS INTERACTING-RELATED"/>
    <property type="match status" value="1"/>
</dbReference>
<gene>
    <name evidence="10" type="primary">TIPIN</name>
</gene>
<evidence type="ECO:0000256" key="4">
    <source>
        <dbReference type="ARBA" id="ARBA00022763"/>
    </source>
</evidence>
<keyword evidence="6 7" id="KW-0131">Cell cycle</keyword>
<dbReference type="Proteomes" id="UP000007754">
    <property type="component" value="Chromosome 10"/>
</dbReference>
<comment type="similarity">
    <text evidence="2 7">Belongs to the CSM3 family.</text>
</comment>
<dbReference type="GO" id="GO:0031298">
    <property type="term" value="C:replication fork protection complex"/>
    <property type="evidence" value="ECO:0007669"/>
    <property type="project" value="TreeGrafter"/>
</dbReference>
<evidence type="ECO:0000256" key="6">
    <source>
        <dbReference type="ARBA" id="ARBA00023306"/>
    </source>
</evidence>
<evidence type="ECO:0000256" key="3">
    <source>
        <dbReference type="ARBA" id="ARBA00018750"/>
    </source>
</evidence>
<reference evidence="10 11" key="1">
    <citation type="journal article" date="2010" name="Nature">
        <title>The genome of a songbird.</title>
        <authorList>
            <person name="Warren W.C."/>
            <person name="Clayton D.F."/>
            <person name="Ellegren H."/>
            <person name="Arnold A.P."/>
            <person name="Hillier L.W."/>
            <person name="Kunstner A."/>
            <person name="Searle S."/>
            <person name="White S."/>
            <person name="Vilella A.J."/>
            <person name="Fairley S."/>
            <person name="Heger A."/>
            <person name="Kong L."/>
            <person name="Ponting C.P."/>
            <person name="Jarvis E.D."/>
            <person name="Mello C.V."/>
            <person name="Minx P."/>
            <person name="Lovell P."/>
            <person name="Velho T.A."/>
            <person name="Ferris M."/>
            <person name="Balakrishnan C.N."/>
            <person name="Sinha S."/>
            <person name="Blatti C."/>
            <person name="London S.E."/>
            <person name="Li Y."/>
            <person name="Lin Y.C."/>
            <person name="George J."/>
            <person name="Sweedler J."/>
            <person name="Southey B."/>
            <person name="Gunaratne P."/>
            <person name="Watson M."/>
            <person name="Nam K."/>
            <person name="Backstrom N."/>
            <person name="Smeds L."/>
            <person name="Nabholz B."/>
            <person name="Itoh Y."/>
            <person name="Whitney O."/>
            <person name="Pfenning A.R."/>
            <person name="Howard J."/>
            <person name="Volker M."/>
            <person name="Skinner B.M."/>
            <person name="Griffin D.K."/>
            <person name="Ye L."/>
            <person name="McLaren W.M."/>
            <person name="Flicek P."/>
            <person name="Quesada V."/>
            <person name="Velasco G."/>
            <person name="Lopez-Otin C."/>
            <person name="Puente X.S."/>
            <person name="Olender T."/>
            <person name="Lancet D."/>
            <person name="Smit A.F."/>
            <person name="Hubley R."/>
            <person name="Konkel M.K."/>
            <person name="Walker J.A."/>
            <person name="Batzer M.A."/>
            <person name="Gu W."/>
            <person name="Pollock D.D."/>
            <person name="Chen L."/>
            <person name="Cheng Z."/>
            <person name="Eichler E.E."/>
            <person name="Stapley J."/>
            <person name="Slate J."/>
            <person name="Ekblom R."/>
            <person name="Birkhead T."/>
            <person name="Burke T."/>
            <person name="Burt D."/>
            <person name="Scharff C."/>
            <person name="Adam I."/>
            <person name="Richard H."/>
            <person name="Sultan M."/>
            <person name="Soldatov A."/>
            <person name="Lehrach H."/>
            <person name="Edwards S.V."/>
            <person name="Yang S.P."/>
            <person name="Li X."/>
            <person name="Graves T."/>
            <person name="Fulton L."/>
            <person name="Nelson J."/>
            <person name="Chinwalla A."/>
            <person name="Hou S."/>
            <person name="Mardis E.R."/>
            <person name="Wilson R.K."/>
        </authorList>
    </citation>
    <scope>NUCLEOTIDE SEQUENCE [LARGE SCALE GENOMIC DNA]</scope>
</reference>
<keyword evidence="5 7" id="KW-0539">Nucleus</keyword>
<feature type="region of interest" description="Disordered" evidence="8">
    <location>
        <begin position="472"/>
        <end position="536"/>
    </location>
</feature>
<dbReference type="AlphaFoldDB" id="H0ZGD1"/>
<comment type="function">
    <text evidence="7">Plays an important role in the control of DNA replication and the maintenance of replication fork stability.</text>
</comment>
<evidence type="ECO:0000256" key="5">
    <source>
        <dbReference type="ARBA" id="ARBA00023242"/>
    </source>
</evidence>
<dbReference type="GO" id="GO:0003677">
    <property type="term" value="F:DNA binding"/>
    <property type="evidence" value="ECO:0007669"/>
    <property type="project" value="TreeGrafter"/>
</dbReference>
<feature type="compositionally biased region" description="Polar residues" evidence="8">
    <location>
        <begin position="312"/>
        <end position="327"/>
    </location>
</feature>
<dbReference type="GO" id="GO:0031297">
    <property type="term" value="P:replication fork processing"/>
    <property type="evidence" value="ECO:0007669"/>
    <property type="project" value="UniProtKB-UniRule"/>
</dbReference>
<organism evidence="10 11">
    <name type="scientific">Taeniopygia guttata</name>
    <name type="common">Zebra finch</name>
    <name type="synonym">Poephila guttata</name>
    <dbReference type="NCBI Taxonomy" id="59729"/>
    <lineage>
        <taxon>Eukaryota</taxon>
        <taxon>Metazoa</taxon>
        <taxon>Chordata</taxon>
        <taxon>Craniata</taxon>
        <taxon>Vertebrata</taxon>
        <taxon>Euteleostomi</taxon>
        <taxon>Archelosauria</taxon>
        <taxon>Archosauria</taxon>
        <taxon>Dinosauria</taxon>
        <taxon>Saurischia</taxon>
        <taxon>Theropoda</taxon>
        <taxon>Coelurosauria</taxon>
        <taxon>Aves</taxon>
        <taxon>Neognathae</taxon>
        <taxon>Neoaves</taxon>
        <taxon>Telluraves</taxon>
        <taxon>Australaves</taxon>
        <taxon>Passeriformes</taxon>
        <taxon>Passeroidea</taxon>
        <taxon>Estrildidae</taxon>
        <taxon>Estrildinae</taxon>
        <taxon>Taeniopygia</taxon>
    </lineage>
</organism>
<dbReference type="FunCoup" id="H0ZGD1">
    <property type="interactions" value="521"/>
</dbReference>
<evidence type="ECO:0000256" key="2">
    <source>
        <dbReference type="ARBA" id="ARBA00006075"/>
    </source>
</evidence>
<feature type="region of interest" description="Disordered" evidence="8">
    <location>
        <begin position="275"/>
        <end position="335"/>
    </location>
</feature>
<feature type="compositionally biased region" description="Basic and acidic residues" evidence="8">
    <location>
        <begin position="36"/>
        <end position="45"/>
    </location>
</feature>
<feature type="compositionally biased region" description="Low complexity" evidence="8">
    <location>
        <begin position="476"/>
        <end position="491"/>
    </location>
</feature>
<feature type="region of interest" description="Disordered" evidence="8">
    <location>
        <begin position="1"/>
        <end position="251"/>
    </location>
</feature>
<dbReference type="GO" id="GO:0006974">
    <property type="term" value="P:DNA damage response"/>
    <property type="evidence" value="ECO:0007669"/>
    <property type="project" value="UniProtKB-KW"/>
</dbReference>
<dbReference type="Ensembl" id="ENSTGUT00000009747.2">
    <property type="protein sequence ID" value="ENSTGUP00000009643.2"/>
    <property type="gene ID" value="ENSTGUG00000009358.2"/>
</dbReference>
<dbReference type="InParanoid" id="H0ZGD1"/>
<dbReference type="Pfam" id="PF07962">
    <property type="entry name" value="Swi3"/>
    <property type="match status" value="1"/>
</dbReference>
<name>H0ZGD1_TAEGU</name>
<feature type="compositionally biased region" description="Acidic residues" evidence="8">
    <location>
        <begin position="277"/>
        <end position="286"/>
    </location>
</feature>
<accession>H0ZGD1</accession>
<evidence type="ECO:0000313" key="10">
    <source>
        <dbReference type="Ensembl" id="ENSTGUP00000009643.2"/>
    </source>
</evidence>
<dbReference type="PANTHER" id="PTHR13220:SF11">
    <property type="entry name" value="TIMELESS-INTERACTING PROTEIN"/>
    <property type="match status" value="1"/>
</dbReference>
<dbReference type="GeneTree" id="ENSGT00390000005764"/>
<sequence length="536" mass="59722">MSFPTLSIPGLHNPGVASAASPRPPRFGAETFGISRDSRLSRDPARAGTAPAPQRGTSVQRARPERHRSRDCAASAPRPERHRSRDRAASAPRPERHRSRDCAASAPRPERHRSRDCAASAPRPERHRSRDCAASAPRPERHRSRDCAASAPRPERHRSRDCAASAPRPDRHRSRDCAASAPRPDRHRSRDCAASAPRPERHRSRDCAASARPLKQHRSPGRTTSARPSPAGGSGSASLAEPEKGTPLPDHVLKWEGEKGFFVAMLDPLENNLFDLPDYENTEDETFPPLPPPGSPGRDDAEWAQANGDPDGNQQSQTKDSAVTTQKAVKRPRPRLDAQRLISERGIPALRNMFDNVKFKGKGHEAEDLKTLIQHMEHWAHRLFPQLRFEDFIDRVESLGNKKEVQTCLKRIRLDLPILHEDFKHNEEADGESNGLDAAANDAQELNSLPGTSLTEEQQERMKRNRQLALERRQARLQSLSQSQHQELPSSYSEEELDSPVAQDPTDLTEDTQVPAAKDTPTEDGDDELESAREEQ</sequence>
<evidence type="ECO:0000313" key="11">
    <source>
        <dbReference type="Proteomes" id="UP000007754"/>
    </source>
</evidence>